<gene>
    <name evidence="1" type="ORF">DILT_LOCUS3679</name>
</gene>
<reference evidence="1 2" key="1">
    <citation type="submission" date="2018-11" db="EMBL/GenBank/DDBJ databases">
        <authorList>
            <consortium name="Pathogen Informatics"/>
        </authorList>
    </citation>
    <scope>NUCLEOTIDE SEQUENCE [LARGE SCALE GENOMIC DNA]</scope>
</reference>
<dbReference type="OrthoDB" id="6261565at2759"/>
<dbReference type="Proteomes" id="UP000281553">
    <property type="component" value="Unassembled WGS sequence"/>
</dbReference>
<accession>A0A3P6TP74</accession>
<dbReference type="AlphaFoldDB" id="A0A3P6TP74"/>
<organism evidence="1 2">
    <name type="scientific">Dibothriocephalus latus</name>
    <name type="common">Fish tapeworm</name>
    <name type="synonym">Diphyllobothrium latum</name>
    <dbReference type="NCBI Taxonomy" id="60516"/>
    <lineage>
        <taxon>Eukaryota</taxon>
        <taxon>Metazoa</taxon>
        <taxon>Spiralia</taxon>
        <taxon>Lophotrochozoa</taxon>
        <taxon>Platyhelminthes</taxon>
        <taxon>Cestoda</taxon>
        <taxon>Eucestoda</taxon>
        <taxon>Diphyllobothriidea</taxon>
        <taxon>Diphyllobothriidae</taxon>
        <taxon>Dibothriocephalus</taxon>
    </lineage>
</organism>
<evidence type="ECO:0000313" key="1">
    <source>
        <dbReference type="EMBL" id="VDK85149.1"/>
    </source>
</evidence>
<keyword evidence="2" id="KW-1185">Reference proteome</keyword>
<proteinExistence type="predicted"/>
<sequence>MVNWATLLSEKTVTISPNTAALEQLARRYHPEEGSEEPFEISAKLSKYISQRKKGFALRNAKQDLMKAIIPTTTGKSDVADVDKAAAADECAEVFEDEADRVVKDEDAIRLRKFAREVTKKAVMEKMREKVRNKMSTITQIRGTLRESGPSGSEGEDDLDSDLQILEPVTLLTREEMESLLQPMRKKLGDDHETCLLITNALNHDEDGVRKFCKFVSDGRLRESFLATIVSVEWVFYFLAAVNGSARTLMGLLDTLADKSEANRTNAQAVVKLLTGQLGEGPYLKPFYNAFMQCRAAVVSFCVKRGGNQAEIEAVFRECLCDMDDEYERMGEMLGLTDEEFAVGEDRRIANMDVDDDDFSGPEGTNEVEVRVYNRMGSTSPGQSGVFTDGAGLELPDFIDEQSEDISVESCAKTFSELMRYDAVQTAYQLNSDNLFWPQTTGNKAKRAFVICIVP</sequence>
<name>A0A3P6TP74_DIBLA</name>
<evidence type="ECO:0000313" key="2">
    <source>
        <dbReference type="Proteomes" id="UP000281553"/>
    </source>
</evidence>
<dbReference type="EMBL" id="UYRU01044064">
    <property type="protein sequence ID" value="VDK85149.1"/>
    <property type="molecule type" value="Genomic_DNA"/>
</dbReference>
<protein>
    <submittedName>
        <fullName evidence="1">Uncharacterized protein</fullName>
    </submittedName>
</protein>